<feature type="domain" description="ABC transporter Uup C-terminal" evidence="4">
    <location>
        <begin position="109"/>
        <end position="166"/>
    </location>
</feature>
<dbReference type="EMBL" id="VSSQ01018540">
    <property type="protein sequence ID" value="MPM61821.1"/>
    <property type="molecule type" value="Genomic_DNA"/>
</dbReference>
<accession>A0A645BAY8</accession>
<evidence type="ECO:0000256" key="2">
    <source>
        <dbReference type="ARBA" id="ARBA00022840"/>
    </source>
</evidence>
<dbReference type="Gene3D" id="1.10.287.380">
    <property type="entry name" value="Valyl-tRNA synthetase, C-terminal domain"/>
    <property type="match status" value="1"/>
</dbReference>
<dbReference type="InterPro" id="IPR032524">
    <property type="entry name" value="ABC_tran_C"/>
</dbReference>
<feature type="coiled-coil region" evidence="3">
    <location>
        <begin position="96"/>
        <end position="130"/>
    </location>
</feature>
<protein>
    <submittedName>
        <fullName evidence="5">Putative ABC transporter ATP-binding protein</fullName>
    </submittedName>
</protein>
<evidence type="ECO:0000259" key="4">
    <source>
        <dbReference type="Pfam" id="PF16326"/>
    </source>
</evidence>
<gene>
    <name evidence="5" type="ORF">SDC9_108684</name>
</gene>
<keyword evidence="1" id="KW-0547">Nucleotide-binding</keyword>
<keyword evidence="2 5" id="KW-0067">ATP-binding</keyword>
<dbReference type="InterPro" id="IPR037118">
    <property type="entry name" value="Val-tRNA_synth_C_sf"/>
</dbReference>
<sequence>MLSGSNVLFLDEPTNHLDIPSCEALEEALNEYGGTMLIVTHDRYLANRIADRIIIMDGDGVREFEGDWDAYKEFLAESAAPTEKEEPVVKNAYVLAKEHKSAVNRCKGALDRAEKKVKEEEAKLGELEARVCAPEIASDYEAAKSLYEALETQRRLVEACYAEWERAESELQSLLAEEEE</sequence>
<dbReference type="PANTHER" id="PTHR42855">
    <property type="entry name" value="ABC TRANSPORTER ATP-BINDING SUBUNIT"/>
    <property type="match status" value="1"/>
</dbReference>
<name>A0A645BAY8_9ZZZZ</name>
<dbReference type="SUPFAM" id="SSF52540">
    <property type="entry name" value="P-loop containing nucleoside triphosphate hydrolases"/>
    <property type="match status" value="1"/>
</dbReference>
<keyword evidence="3" id="KW-0175">Coiled coil</keyword>
<dbReference type="InterPro" id="IPR051309">
    <property type="entry name" value="ABCF_ATPase"/>
</dbReference>
<comment type="caution">
    <text evidence="5">The sequence shown here is derived from an EMBL/GenBank/DDBJ whole genome shotgun (WGS) entry which is preliminary data.</text>
</comment>
<dbReference type="Pfam" id="PF16326">
    <property type="entry name" value="ABC_tran_CTD"/>
    <property type="match status" value="1"/>
</dbReference>
<evidence type="ECO:0000256" key="1">
    <source>
        <dbReference type="ARBA" id="ARBA00022741"/>
    </source>
</evidence>
<dbReference type="AlphaFoldDB" id="A0A645BAY8"/>
<dbReference type="PANTHER" id="PTHR42855:SF2">
    <property type="entry name" value="DRUG RESISTANCE ABC TRANSPORTER,ATP-BINDING PROTEIN"/>
    <property type="match status" value="1"/>
</dbReference>
<dbReference type="InterPro" id="IPR027417">
    <property type="entry name" value="P-loop_NTPase"/>
</dbReference>
<evidence type="ECO:0000256" key="3">
    <source>
        <dbReference type="SAM" id="Coils"/>
    </source>
</evidence>
<reference evidence="5" key="1">
    <citation type="submission" date="2019-08" db="EMBL/GenBank/DDBJ databases">
        <authorList>
            <person name="Kucharzyk K."/>
            <person name="Murdoch R.W."/>
            <person name="Higgins S."/>
            <person name="Loffler F."/>
        </authorList>
    </citation>
    <scope>NUCLEOTIDE SEQUENCE</scope>
</reference>
<organism evidence="5">
    <name type="scientific">bioreactor metagenome</name>
    <dbReference type="NCBI Taxonomy" id="1076179"/>
    <lineage>
        <taxon>unclassified sequences</taxon>
        <taxon>metagenomes</taxon>
        <taxon>ecological metagenomes</taxon>
    </lineage>
</organism>
<proteinExistence type="predicted"/>
<evidence type="ECO:0000313" key="5">
    <source>
        <dbReference type="EMBL" id="MPM61821.1"/>
    </source>
</evidence>
<dbReference type="Gene3D" id="3.40.50.300">
    <property type="entry name" value="P-loop containing nucleotide triphosphate hydrolases"/>
    <property type="match status" value="1"/>
</dbReference>
<dbReference type="GO" id="GO:0005524">
    <property type="term" value="F:ATP binding"/>
    <property type="evidence" value="ECO:0007669"/>
    <property type="project" value="UniProtKB-KW"/>
</dbReference>